<dbReference type="AlphaFoldDB" id="A0AAV8E7H4"/>
<comment type="similarity">
    <text evidence="2">Belongs to the kiwellin family.</text>
</comment>
<evidence type="ECO:0000256" key="3">
    <source>
        <dbReference type="ARBA" id="ARBA00022525"/>
    </source>
</evidence>
<keyword evidence="4 5" id="KW-0732">Signal</keyword>
<keyword evidence="7" id="KW-1185">Reference proteome</keyword>
<evidence type="ECO:0000256" key="2">
    <source>
        <dbReference type="ARBA" id="ARBA00005592"/>
    </source>
</evidence>
<dbReference type="Gene3D" id="2.40.40.10">
    <property type="entry name" value="RlpA-like domain"/>
    <property type="match status" value="1"/>
</dbReference>
<dbReference type="CDD" id="cd22270">
    <property type="entry name" value="DPBB_kiwellin-like"/>
    <property type="match status" value="1"/>
</dbReference>
<dbReference type="InterPro" id="IPR039271">
    <property type="entry name" value="Kiwellin-like"/>
</dbReference>
<gene>
    <name evidence="6" type="ORF">LUZ62_058625</name>
</gene>
<comment type="caution">
    <text evidence="6">The sequence shown here is derived from an EMBL/GenBank/DDBJ whole genome shotgun (WGS) entry which is preliminary data.</text>
</comment>
<dbReference type="InterPro" id="IPR036908">
    <property type="entry name" value="RlpA-like_sf"/>
</dbReference>
<name>A0AAV8E7H4_9POAL</name>
<feature type="signal peptide" evidence="5">
    <location>
        <begin position="1"/>
        <end position="22"/>
    </location>
</feature>
<accession>A0AAV8E7H4</accession>
<evidence type="ECO:0000313" key="7">
    <source>
        <dbReference type="Proteomes" id="UP001140206"/>
    </source>
</evidence>
<organism evidence="6 7">
    <name type="scientific">Rhynchospora pubera</name>
    <dbReference type="NCBI Taxonomy" id="906938"/>
    <lineage>
        <taxon>Eukaryota</taxon>
        <taxon>Viridiplantae</taxon>
        <taxon>Streptophyta</taxon>
        <taxon>Embryophyta</taxon>
        <taxon>Tracheophyta</taxon>
        <taxon>Spermatophyta</taxon>
        <taxon>Magnoliopsida</taxon>
        <taxon>Liliopsida</taxon>
        <taxon>Poales</taxon>
        <taxon>Cyperaceae</taxon>
        <taxon>Cyperoideae</taxon>
        <taxon>Rhynchosporeae</taxon>
        <taxon>Rhynchospora</taxon>
    </lineage>
</organism>
<feature type="chain" id="PRO_5043552361" evidence="5">
    <location>
        <begin position="23"/>
        <end position="184"/>
    </location>
</feature>
<keyword evidence="3" id="KW-0964">Secreted</keyword>
<protein>
    <submittedName>
        <fullName evidence="6">Ripening-related protein grip22</fullName>
    </submittedName>
</protein>
<dbReference type="PANTHER" id="PTHR33191">
    <property type="entry name" value="RIPENING-RELATED PROTEIN 2-RELATED"/>
    <property type="match status" value="1"/>
</dbReference>
<proteinExistence type="inferred from homology"/>
<dbReference type="SUPFAM" id="SSF50685">
    <property type="entry name" value="Barwin-like endoglucanases"/>
    <property type="match status" value="1"/>
</dbReference>
<evidence type="ECO:0000256" key="1">
    <source>
        <dbReference type="ARBA" id="ARBA00004613"/>
    </source>
</evidence>
<evidence type="ECO:0000256" key="5">
    <source>
        <dbReference type="SAM" id="SignalP"/>
    </source>
</evidence>
<dbReference type="GO" id="GO:0005576">
    <property type="term" value="C:extracellular region"/>
    <property type="evidence" value="ECO:0007669"/>
    <property type="project" value="UniProtKB-SubCell"/>
</dbReference>
<sequence>MAICFRTAVLLLALLLPKTSLSASPCKPSGFLHSKSNKNCDQSNGADCCKAGKSYPQYKNSPPATAHTPAILTLNCFEKNCDDGGAAACDNKFHSDNDLIVALSTGWYNHKSRCGKKIKITSKKNGKSVLATVVDECDSVNGCDKDHDNQPPCRCNVVDASKAVWKALGLNTDVGEESITWSDA</sequence>
<dbReference type="EMBL" id="JAMFTS010000003">
    <property type="protein sequence ID" value="KAJ4774368.1"/>
    <property type="molecule type" value="Genomic_DNA"/>
</dbReference>
<evidence type="ECO:0000313" key="6">
    <source>
        <dbReference type="EMBL" id="KAJ4774368.1"/>
    </source>
</evidence>
<evidence type="ECO:0000256" key="4">
    <source>
        <dbReference type="ARBA" id="ARBA00022729"/>
    </source>
</evidence>
<reference evidence="6" key="1">
    <citation type="submission" date="2022-08" db="EMBL/GenBank/DDBJ databases">
        <authorList>
            <person name="Marques A."/>
        </authorList>
    </citation>
    <scope>NUCLEOTIDE SEQUENCE</scope>
    <source>
        <strain evidence="6">RhyPub2mFocal</strain>
        <tissue evidence="6">Leaves</tissue>
    </source>
</reference>
<comment type="subcellular location">
    <subcellularLocation>
        <location evidence="1">Secreted</location>
    </subcellularLocation>
</comment>
<dbReference type="Proteomes" id="UP001140206">
    <property type="component" value="Chromosome 3"/>
</dbReference>
<dbReference type="Pfam" id="PF24300">
    <property type="entry name" value="KWL1"/>
    <property type="match status" value="1"/>
</dbReference>
<dbReference type="PANTHER" id="PTHR33191:SF58">
    <property type="entry name" value="RIPENING-RELATED PROTEIN 1"/>
    <property type="match status" value="1"/>
</dbReference>